<dbReference type="InterPro" id="IPR007712">
    <property type="entry name" value="RelE/ParE_toxin"/>
</dbReference>
<reference evidence="3 4" key="1">
    <citation type="submission" date="2017-11" db="EMBL/GenBank/DDBJ databases">
        <title>Genome sequence of Pantoea cypripedii NE1.</title>
        <authorList>
            <person name="Nascimento F.X."/>
        </authorList>
    </citation>
    <scope>NUCLEOTIDE SEQUENCE [LARGE SCALE GENOMIC DNA]</scope>
    <source>
        <strain evidence="3 4">NE1</strain>
    </source>
</reference>
<dbReference type="RefSeq" id="WP_208713504.1">
    <property type="nucleotide sequence ID" value="NZ_CP024768.1"/>
</dbReference>
<evidence type="ECO:0000313" key="4">
    <source>
        <dbReference type="Proteomes" id="UP000502005"/>
    </source>
</evidence>
<accession>A0A6B9G0J7</accession>
<organism evidence="3 4">
    <name type="scientific">Pantoea cypripedii</name>
    <name type="common">Pectobacterium cypripedii</name>
    <name type="synonym">Erwinia cypripedii</name>
    <dbReference type="NCBI Taxonomy" id="55209"/>
    <lineage>
        <taxon>Bacteria</taxon>
        <taxon>Pseudomonadati</taxon>
        <taxon>Pseudomonadota</taxon>
        <taxon>Gammaproteobacteria</taxon>
        <taxon>Enterobacterales</taxon>
        <taxon>Erwiniaceae</taxon>
        <taxon>Pantoea</taxon>
    </lineage>
</organism>
<dbReference type="InterPro" id="IPR028344">
    <property type="entry name" value="ParE1/4"/>
</dbReference>
<gene>
    <name evidence="3" type="ORF">CUN67_00190</name>
</gene>
<dbReference type="InterPro" id="IPR035093">
    <property type="entry name" value="RelE/ParE_toxin_dom_sf"/>
</dbReference>
<dbReference type="AlphaFoldDB" id="A0A6B9G0J7"/>
<dbReference type="Proteomes" id="UP000502005">
    <property type="component" value="Chromosome"/>
</dbReference>
<dbReference type="Pfam" id="PF05016">
    <property type="entry name" value="ParE_toxin"/>
    <property type="match status" value="1"/>
</dbReference>
<evidence type="ECO:0000313" key="3">
    <source>
        <dbReference type="EMBL" id="QGY27447.1"/>
    </source>
</evidence>
<evidence type="ECO:0000256" key="2">
    <source>
        <dbReference type="PIRNR" id="PIRNR029218"/>
    </source>
</evidence>
<evidence type="ECO:0000256" key="1">
    <source>
        <dbReference type="ARBA" id="ARBA00022649"/>
    </source>
</evidence>
<dbReference type="Gene3D" id="3.30.2310.20">
    <property type="entry name" value="RelE-like"/>
    <property type="match status" value="1"/>
</dbReference>
<comment type="similarity">
    <text evidence="2">Belongs to the RelE toxin family.</text>
</comment>
<keyword evidence="1" id="KW-1277">Toxin-antitoxin system</keyword>
<dbReference type="PIRSF" id="PIRSF029218">
    <property type="entry name" value="ParE"/>
    <property type="match status" value="1"/>
</dbReference>
<proteinExistence type="inferred from homology"/>
<name>A0A6B9G0J7_PANCY</name>
<sequence>MNRTIIVQPEAEEDLSSIWIYGYWNYGEHQANCYNLKFDTLFSRLVSNELGRKRSELGEHVYSLPCGRHIIFYRSESDTVFIGRILHHSQDIGAFTFDIQFH</sequence>
<protein>
    <recommendedName>
        <fullName evidence="2">Toxin</fullName>
    </recommendedName>
</protein>
<dbReference type="EMBL" id="CP024768">
    <property type="protein sequence ID" value="QGY27447.1"/>
    <property type="molecule type" value="Genomic_DNA"/>
</dbReference>